<dbReference type="AlphaFoldDB" id="M4BK54"/>
<dbReference type="EnsemblProtists" id="HpaT806787">
    <property type="protein sequence ID" value="HpaP806787"/>
    <property type="gene ID" value="HpaG806787"/>
</dbReference>
<name>M4BK54_HYAAE</name>
<keyword evidence="2" id="KW-1185">Reference proteome</keyword>
<accession>M4BK54</accession>
<dbReference type="Proteomes" id="UP000011713">
    <property type="component" value="Unassembled WGS sequence"/>
</dbReference>
<dbReference type="STRING" id="559515.M4BK54"/>
<evidence type="ECO:0000313" key="1">
    <source>
        <dbReference type="EnsemblProtists" id="HpaP806787"/>
    </source>
</evidence>
<dbReference type="HOGENOM" id="CLU_1646983_0_0_1"/>
<dbReference type="VEuPathDB" id="FungiDB:HpaG806787"/>
<sequence>MDIVDGVGVAEVEKYSTQTIALKRILFLIFEEKFELNDIDIVAVLLDPVMKARLPKIKIDNDDIRQGKDALKEFMTRIGDGKEDLTTWVLESPRSRLDNLLRRSSALVRCTTFPIVTMRRIGSVIVMVHTQPAYVPGLISSSSCIWPTRYQYRPLRRPPSR</sequence>
<proteinExistence type="predicted"/>
<organism evidence="1 2">
    <name type="scientific">Hyaloperonospora arabidopsidis (strain Emoy2)</name>
    <name type="common">Downy mildew agent</name>
    <name type="synonym">Peronospora arabidopsidis</name>
    <dbReference type="NCBI Taxonomy" id="559515"/>
    <lineage>
        <taxon>Eukaryota</taxon>
        <taxon>Sar</taxon>
        <taxon>Stramenopiles</taxon>
        <taxon>Oomycota</taxon>
        <taxon>Peronosporomycetes</taxon>
        <taxon>Peronosporales</taxon>
        <taxon>Peronosporaceae</taxon>
        <taxon>Hyaloperonospora</taxon>
    </lineage>
</organism>
<protein>
    <submittedName>
        <fullName evidence="1">Uncharacterized protein</fullName>
    </submittedName>
</protein>
<evidence type="ECO:0000313" key="2">
    <source>
        <dbReference type="Proteomes" id="UP000011713"/>
    </source>
</evidence>
<reference evidence="2" key="1">
    <citation type="journal article" date="2010" name="Science">
        <title>Signatures of adaptation to obligate biotrophy in the Hyaloperonospora arabidopsidis genome.</title>
        <authorList>
            <person name="Baxter L."/>
            <person name="Tripathy S."/>
            <person name="Ishaque N."/>
            <person name="Boot N."/>
            <person name="Cabral A."/>
            <person name="Kemen E."/>
            <person name="Thines M."/>
            <person name="Ah-Fong A."/>
            <person name="Anderson R."/>
            <person name="Badejoko W."/>
            <person name="Bittner-Eddy P."/>
            <person name="Boore J.L."/>
            <person name="Chibucos M.C."/>
            <person name="Coates M."/>
            <person name="Dehal P."/>
            <person name="Delehaunty K."/>
            <person name="Dong S."/>
            <person name="Downton P."/>
            <person name="Dumas B."/>
            <person name="Fabro G."/>
            <person name="Fronick C."/>
            <person name="Fuerstenberg S.I."/>
            <person name="Fulton L."/>
            <person name="Gaulin E."/>
            <person name="Govers F."/>
            <person name="Hughes L."/>
            <person name="Humphray S."/>
            <person name="Jiang R.H."/>
            <person name="Judelson H."/>
            <person name="Kamoun S."/>
            <person name="Kyung K."/>
            <person name="Meijer H."/>
            <person name="Minx P."/>
            <person name="Morris P."/>
            <person name="Nelson J."/>
            <person name="Phuntumart V."/>
            <person name="Qutob D."/>
            <person name="Rehmany A."/>
            <person name="Rougon-Cardoso A."/>
            <person name="Ryden P."/>
            <person name="Torto-Alalibo T."/>
            <person name="Studholme D."/>
            <person name="Wang Y."/>
            <person name="Win J."/>
            <person name="Wood J."/>
            <person name="Clifton S.W."/>
            <person name="Rogers J."/>
            <person name="Van den Ackerveken G."/>
            <person name="Jones J.D."/>
            <person name="McDowell J.M."/>
            <person name="Beynon J."/>
            <person name="Tyler B.M."/>
        </authorList>
    </citation>
    <scope>NUCLEOTIDE SEQUENCE [LARGE SCALE GENOMIC DNA]</scope>
    <source>
        <strain evidence="2">Emoy2</strain>
    </source>
</reference>
<dbReference type="InParanoid" id="M4BK54"/>
<dbReference type="EMBL" id="JH598343">
    <property type="status" value="NOT_ANNOTATED_CDS"/>
    <property type="molecule type" value="Genomic_DNA"/>
</dbReference>
<reference evidence="1" key="2">
    <citation type="submission" date="2015-06" db="UniProtKB">
        <authorList>
            <consortium name="EnsemblProtists"/>
        </authorList>
    </citation>
    <scope>IDENTIFICATION</scope>
    <source>
        <strain evidence="1">Emoy2</strain>
    </source>
</reference>